<evidence type="ECO:0000256" key="1">
    <source>
        <dbReference type="SAM" id="SignalP"/>
    </source>
</evidence>
<dbReference type="RefSeq" id="WP_058258683.1">
    <property type="nucleotide sequence ID" value="NZ_DUPS01000030.1"/>
</dbReference>
<organism evidence="2 3">
    <name type="scientific">Herbinix luporum</name>
    <dbReference type="NCBI Taxonomy" id="1679721"/>
    <lineage>
        <taxon>Bacteria</taxon>
        <taxon>Bacillati</taxon>
        <taxon>Bacillota</taxon>
        <taxon>Clostridia</taxon>
        <taxon>Lachnospirales</taxon>
        <taxon>Lachnospiraceae</taxon>
        <taxon>Herbinix</taxon>
    </lineage>
</organism>
<reference evidence="3" key="1">
    <citation type="submission" date="2015-09" db="EMBL/GenBank/DDBJ databases">
        <authorList>
            <person name="Wibberg D."/>
        </authorList>
    </citation>
    <scope>NUCLEOTIDE SEQUENCE [LARGE SCALE GENOMIC DNA]</scope>
    <source>
        <strain evidence="3">SD1D</strain>
    </source>
</reference>
<keyword evidence="3" id="KW-1185">Reference proteome</keyword>
<feature type="signal peptide" evidence="1">
    <location>
        <begin position="1"/>
        <end position="23"/>
    </location>
</feature>
<name>A0A0K8J7Y6_9FIRM</name>
<dbReference type="KEGG" id="hsd:SD1D_1898"/>
<accession>A0A0K8J7Y6</accession>
<gene>
    <name evidence="2" type="ORF">SD1D_1898</name>
</gene>
<evidence type="ECO:0000313" key="3">
    <source>
        <dbReference type="Proteomes" id="UP000196053"/>
    </source>
</evidence>
<evidence type="ECO:0000313" key="2">
    <source>
        <dbReference type="EMBL" id="CUH93438.1"/>
    </source>
</evidence>
<protein>
    <submittedName>
        <fullName evidence="2">Putative secreted protein</fullName>
    </submittedName>
</protein>
<feature type="chain" id="PRO_5038828654" evidence="1">
    <location>
        <begin position="24"/>
        <end position="62"/>
    </location>
</feature>
<sequence>MKKKILLYLLLFSLMLIPSSCGKKDCKAEGCSEEIYEEGLCKKHYFEKAIKKGIEEIGDLFD</sequence>
<keyword evidence="1" id="KW-0732">Signal</keyword>
<dbReference type="AlphaFoldDB" id="A0A0K8J7Y6"/>
<dbReference type="Proteomes" id="UP000196053">
    <property type="component" value="Chromosome I"/>
</dbReference>
<dbReference type="EMBL" id="LN879430">
    <property type="protein sequence ID" value="CUH93438.1"/>
    <property type="molecule type" value="Genomic_DNA"/>
</dbReference>
<proteinExistence type="predicted"/>
<dbReference type="OrthoDB" id="9989896at2"/>